<gene>
    <name evidence="1" type="ORF">TEU_04055</name>
</gene>
<evidence type="ECO:0000313" key="2">
    <source>
        <dbReference type="Proteomes" id="UP000029980"/>
    </source>
</evidence>
<dbReference type="STRING" id="1505907.TEU_04055"/>
<dbReference type="RefSeq" id="WP_050002560.1">
    <property type="nucleotide sequence ID" value="NZ_CP008887.1"/>
</dbReference>
<dbReference type="HOGENOM" id="CLU_2505093_0_0_2"/>
<proteinExistence type="predicted"/>
<dbReference type="EMBL" id="CP008887">
    <property type="protein sequence ID" value="AIU69579.1"/>
    <property type="molecule type" value="Genomic_DNA"/>
</dbReference>
<keyword evidence="1" id="KW-0675">Receptor</keyword>
<dbReference type="OrthoDB" id="86278at2157"/>
<dbReference type="AlphaFoldDB" id="A0A097QSY7"/>
<dbReference type="Proteomes" id="UP000029980">
    <property type="component" value="Chromosome"/>
</dbReference>
<protein>
    <submittedName>
        <fullName evidence="1">TonB-dependent receptor</fullName>
    </submittedName>
</protein>
<evidence type="ECO:0000313" key="1">
    <source>
        <dbReference type="EMBL" id="AIU69579.1"/>
    </source>
</evidence>
<accession>A0A097QSY7</accession>
<organism evidence="1 2">
    <name type="scientific">Thermococcus eurythermalis</name>
    <dbReference type="NCBI Taxonomy" id="1505907"/>
    <lineage>
        <taxon>Archaea</taxon>
        <taxon>Methanobacteriati</taxon>
        <taxon>Methanobacteriota</taxon>
        <taxon>Thermococci</taxon>
        <taxon>Thermococcales</taxon>
        <taxon>Thermococcaceae</taxon>
        <taxon>Thermococcus</taxon>
    </lineage>
</organism>
<keyword evidence="2" id="KW-1185">Reference proteome</keyword>
<name>A0A097QSY7_9EURY</name>
<dbReference type="GeneID" id="25152608"/>
<reference evidence="1 2" key="1">
    <citation type="journal article" date="2015" name="Int. J. Syst. Evol. Microbiol.">
        <title>Thermococcus eurythermalis sp. nov., a conditional piezophilic hyperthermophilic archaeon with a wide temperature range isolated from an oil-immersed chimney in the Guaymas Basin.</title>
        <authorList>
            <person name="Zhao W."/>
            <person name="Zeng X."/>
            <person name="Xiao X."/>
        </authorList>
    </citation>
    <scope>NUCLEOTIDE SEQUENCE [LARGE SCALE GENOMIC DNA]</scope>
    <source>
        <strain evidence="1 2">A501</strain>
    </source>
</reference>
<sequence length="91" mass="10433">MGHTIYYKTDVRMWEQFSGFLERISNGLGYTLTVTKTSATLEPDNPRVEPLIIEKKGFGFAKTNLIEPHHSIYLLVLHSVAFFGSVELWED</sequence>
<dbReference type="KEGG" id="teu:TEU_04055"/>